<reference evidence="1 2" key="1">
    <citation type="submission" date="2020-07" db="EMBL/GenBank/DDBJ databases">
        <authorList>
            <person name="Feng X."/>
        </authorList>
    </citation>
    <scope>NUCLEOTIDE SEQUENCE [LARGE SCALE GENOMIC DNA]</scope>
    <source>
        <strain evidence="1 2">JCM14086</strain>
    </source>
</reference>
<protein>
    <submittedName>
        <fullName evidence="1">Uncharacterized protein</fullName>
    </submittedName>
</protein>
<evidence type="ECO:0000313" key="2">
    <source>
        <dbReference type="Proteomes" id="UP000525652"/>
    </source>
</evidence>
<organism evidence="1 2">
    <name type="scientific">Puniceicoccus vermicola</name>
    <dbReference type="NCBI Taxonomy" id="388746"/>
    <lineage>
        <taxon>Bacteria</taxon>
        <taxon>Pseudomonadati</taxon>
        <taxon>Verrucomicrobiota</taxon>
        <taxon>Opitutia</taxon>
        <taxon>Puniceicoccales</taxon>
        <taxon>Puniceicoccaceae</taxon>
        <taxon>Puniceicoccus</taxon>
    </lineage>
</organism>
<dbReference type="RefSeq" id="WP_185692767.1">
    <property type="nucleotide sequence ID" value="NZ_JACHVA010000082.1"/>
</dbReference>
<comment type="caution">
    <text evidence="1">The sequence shown here is derived from an EMBL/GenBank/DDBJ whole genome shotgun (WGS) entry which is preliminary data.</text>
</comment>
<accession>A0A7X1AY27</accession>
<keyword evidence="2" id="KW-1185">Reference proteome</keyword>
<dbReference type="AlphaFoldDB" id="A0A7X1AY27"/>
<dbReference type="EMBL" id="JACHVA010000082">
    <property type="protein sequence ID" value="MBC2602067.1"/>
    <property type="molecule type" value="Genomic_DNA"/>
</dbReference>
<name>A0A7X1AY27_9BACT</name>
<sequence>MALRKINSNYSADYWQKTKAWADRFTPAAKRILGEYLISDSSFDDDMKKGFDLEVKSATFALRVRKHSYFANPRTRGDITIRTSCNATETEIDKLKTGRCADYYFLGYAAKEGADLAEWVILDTRKLADFLVKHEADYQPIRSSANGTSFICINVRDLPGEAIFAASEGLSWS</sequence>
<proteinExistence type="predicted"/>
<evidence type="ECO:0000313" key="1">
    <source>
        <dbReference type="EMBL" id="MBC2602067.1"/>
    </source>
</evidence>
<gene>
    <name evidence="1" type="ORF">H5P30_09795</name>
</gene>
<dbReference type="Proteomes" id="UP000525652">
    <property type="component" value="Unassembled WGS sequence"/>
</dbReference>